<feature type="region of interest" description="Disordered" evidence="1">
    <location>
        <begin position="1"/>
        <end position="80"/>
    </location>
</feature>
<protein>
    <submittedName>
        <fullName evidence="2">Uncharacterized protein</fullName>
    </submittedName>
</protein>
<comment type="caution">
    <text evidence="2">The sequence shown here is derived from an EMBL/GenBank/DDBJ whole genome shotgun (WGS) entry which is preliminary data.</text>
</comment>
<feature type="compositionally biased region" description="Low complexity" evidence="1">
    <location>
        <begin position="59"/>
        <end position="80"/>
    </location>
</feature>
<feature type="compositionally biased region" description="Basic and acidic residues" evidence="1">
    <location>
        <begin position="1"/>
        <end position="12"/>
    </location>
</feature>
<reference evidence="2 3" key="1">
    <citation type="submission" date="2014-05" db="EMBL/GenBank/DDBJ databases">
        <title>Draft Genome Sequence of Kitasatospora cheerisanensis KCTC 2395.</title>
        <authorList>
            <person name="Nam D.H."/>
        </authorList>
    </citation>
    <scope>NUCLEOTIDE SEQUENCE [LARGE SCALE GENOMIC DNA]</scope>
    <source>
        <strain evidence="2 3">KCTC 2395</strain>
    </source>
</reference>
<accession>A0A066Z2L0</accession>
<dbReference type="Proteomes" id="UP000027178">
    <property type="component" value="Unassembled WGS sequence"/>
</dbReference>
<evidence type="ECO:0000313" key="3">
    <source>
        <dbReference type="Proteomes" id="UP000027178"/>
    </source>
</evidence>
<sequence length="148" mass="15963">MFRNSVDHEVKDVAPGSAPSPRGPRPRRGGPRHDRYGAVDDRHRHRERGRPRRPPCRPPTRASSPPRPAPGGRAFEGPSGRRLAAVRAGGAWAVAGRPADESAGGDLVARPSVVVVQWGAVDFQGCCSRLLAQAVNWVVHVLPSPTRR</sequence>
<keyword evidence="3" id="KW-1185">Reference proteome</keyword>
<feature type="compositionally biased region" description="Basic residues" evidence="1">
    <location>
        <begin position="43"/>
        <end position="55"/>
    </location>
</feature>
<name>A0A066Z2L0_9ACTN</name>
<organism evidence="2 3">
    <name type="scientific">Kitasatospora cheerisanensis KCTC 2395</name>
    <dbReference type="NCBI Taxonomy" id="1348663"/>
    <lineage>
        <taxon>Bacteria</taxon>
        <taxon>Bacillati</taxon>
        <taxon>Actinomycetota</taxon>
        <taxon>Actinomycetes</taxon>
        <taxon>Kitasatosporales</taxon>
        <taxon>Streptomycetaceae</taxon>
        <taxon>Kitasatospora</taxon>
    </lineage>
</organism>
<feature type="compositionally biased region" description="Basic and acidic residues" evidence="1">
    <location>
        <begin position="31"/>
        <end position="42"/>
    </location>
</feature>
<dbReference type="AlphaFoldDB" id="A0A066Z2L0"/>
<evidence type="ECO:0000256" key="1">
    <source>
        <dbReference type="SAM" id="MobiDB-lite"/>
    </source>
</evidence>
<dbReference type="EMBL" id="JNBY01000020">
    <property type="protein sequence ID" value="KDN87692.1"/>
    <property type="molecule type" value="Genomic_DNA"/>
</dbReference>
<evidence type="ECO:0000313" key="2">
    <source>
        <dbReference type="EMBL" id="KDN87692.1"/>
    </source>
</evidence>
<gene>
    <name evidence="2" type="ORF">KCH_05470</name>
</gene>
<dbReference type="HOGENOM" id="CLU_1756419_0_0_11"/>
<proteinExistence type="predicted"/>